<evidence type="ECO:0000256" key="13">
    <source>
        <dbReference type="ARBA" id="ARBA00022964"/>
    </source>
</evidence>
<evidence type="ECO:0000256" key="8">
    <source>
        <dbReference type="ARBA" id="ARBA00022490"/>
    </source>
</evidence>
<protein>
    <recommendedName>
        <fullName evidence="7 21">4-hydroxyphenylpyruvate dioxygenase</fullName>
    </recommendedName>
</protein>
<dbReference type="GO" id="GO:0042803">
    <property type="term" value="F:protein homodimerization activity"/>
    <property type="evidence" value="ECO:0007669"/>
    <property type="project" value="UniProtKB-ARBA"/>
</dbReference>
<dbReference type="Proteomes" id="UP000007875">
    <property type="component" value="Unassembled WGS sequence"/>
</dbReference>
<evidence type="ECO:0000256" key="6">
    <source>
        <dbReference type="ARBA" id="ARBA00011738"/>
    </source>
</evidence>
<evidence type="ECO:0000313" key="24">
    <source>
        <dbReference type="Ensembl" id="ENSCSAVP00000007816.1"/>
    </source>
</evidence>
<accession>H2YR56</accession>
<comment type="pathway">
    <text evidence="4">Amino-acid degradation; L-phenylalanine degradation; acetoacetate and fumarate from L-phenylalanine: step 3/6.</text>
</comment>
<keyword evidence="12" id="KW-0828">Tyrosine catabolism</keyword>
<evidence type="ECO:0000259" key="23">
    <source>
        <dbReference type="PROSITE" id="PS51819"/>
    </source>
</evidence>
<dbReference type="AlphaFoldDB" id="H2YR56"/>
<keyword evidence="25" id="KW-1185">Reference proteome</keyword>
<dbReference type="GO" id="GO:0005789">
    <property type="term" value="C:endoplasmic reticulum membrane"/>
    <property type="evidence" value="ECO:0007669"/>
    <property type="project" value="UniProtKB-SubCell"/>
</dbReference>
<evidence type="ECO:0000256" key="11">
    <source>
        <dbReference type="ARBA" id="ARBA00022824"/>
    </source>
</evidence>
<comment type="function">
    <text evidence="19">Catalyzes the conversion of 4-hydroxyphenylpyruvic acid to homogentisic acid, one of the steps in tyrosine catabolism.</text>
</comment>
<keyword evidence="10" id="KW-0677">Repeat</keyword>
<dbReference type="GO" id="GO:0006559">
    <property type="term" value="P:L-phenylalanine catabolic process"/>
    <property type="evidence" value="ECO:0007669"/>
    <property type="project" value="UniProtKB-KW"/>
</dbReference>
<comment type="similarity">
    <text evidence="5 21">Belongs to the 4HPPD family.</text>
</comment>
<evidence type="ECO:0000256" key="3">
    <source>
        <dbReference type="ARBA" id="ARBA00004496"/>
    </source>
</evidence>
<proteinExistence type="inferred from homology"/>
<keyword evidence="8" id="KW-0963">Cytoplasm</keyword>
<feature type="binding site" evidence="22">
    <location>
        <position position="341"/>
    </location>
    <ligand>
        <name>Fe cation</name>
        <dbReference type="ChEBI" id="CHEBI:24875"/>
    </ligand>
</feature>
<keyword evidence="11" id="KW-0256">Endoplasmic reticulum</keyword>
<feature type="domain" description="VOC" evidence="23">
    <location>
        <begin position="4"/>
        <end position="141"/>
    </location>
</feature>
<comment type="cofactor">
    <cofactor evidence="22">
        <name>Fe cation</name>
        <dbReference type="ChEBI" id="CHEBI:24875"/>
    </cofactor>
    <text evidence="22">Binds 1 Fe cation per subunit.</text>
</comment>
<sequence>EFKCFDHVTLWVGNAKQAASHYCTHMGFEPYAYMGLETGERNIVSHVVRFVFAYFGPSFFVFKSALIPGNTEFGKHIEKHGDAVKDVAFTVEDCKALVQATKSRSVVSVVKEMWTETDEHGSVNFAVVQTYGDTTHTLVERMGYKGLFLPGYKPPLFVPAIYKTLPIPGINFIDHIVGNQPDNELDSVSQWYEKNLLFHRFWSIDDDLMHTEYSALRYTIVTNHQETIMMPLNEPAPGKRKSQIQEYCDYNDGAGVQHIALNTNDIIKAIEHLRERGMEFLMIPDAYYIKLKDNLSRSRTKVTEDMDILQKHGVLVDFDENGYLLQIFTKPMQDRPTFFLEVIQSHNYHGFGAGNFKTLFEAIEIDQKARGNLV</sequence>
<feature type="domain" description="VOC" evidence="23">
    <location>
        <begin position="172"/>
        <end position="330"/>
    </location>
</feature>
<evidence type="ECO:0000256" key="18">
    <source>
        <dbReference type="ARBA" id="ARBA00023232"/>
    </source>
</evidence>
<dbReference type="InterPro" id="IPR041735">
    <property type="entry name" value="4OHPhenylPyrv_dOase_C"/>
</dbReference>
<reference evidence="24" key="3">
    <citation type="submission" date="2025-09" db="UniProtKB">
        <authorList>
            <consortium name="Ensembl"/>
        </authorList>
    </citation>
    <scope>IDENTIFICATION</scope>
</reference>
<dbReference type="PANTHER" id="PTHR11959">
    <property type="entry name" value="4-HYDROXYPHENYLPYRUVATE DIOXYGENASE"/>
    <property type="match status" value="1"/>
</dbReference>
<dbReference type="NCBIfam" id="TIGR01263">
    <property type="entry name" value="4HPPD"/>
    <property type="match status" value="1"/>
</dbReference>
<name>H2YR56_CIOSA</name>
<dbReference type="PIRSF" id="PIRSF009283">
    <property type="entry name" value="HPP_dOase"/>
    <property type="match status" value="1"/>
</dbReference>
<comment type="subcellular location">
    <subcellularLocation>
        <location evidence="3">Cytoplasm</location>
    </subcellularLocation>
    <subcellularLocation>
        <location evidence="2">Endoplasmic reticulum membrane</location>
        <topology evidence="2">Peripheral membrane protein</topology>
    </subcellularLocation>
    <subcellularLocation>
        <location evidence="1">Golgi apparatus membrane</location>
        <topology evidence="1">Peripheral membrane protein</topology>
    </subcellularLocation>
</comment>
<organism evidence="24 25">
    <name type="scientific">Ciona savignyi</name>
    <name type="common">Pacific transparent sea squirt</name>
    <dbReference type="NCBI Taxonomy" id="51511"/>
    <lineage>
        <taxon>Eukaryota</taxon>
        <taxon>Metazoa</taxon>
        <taxon>Chordata</taxon>
        <taxon>Tunicata</taxon>
        <taxon>Ascidiacea</taxon>
        <taxon>Phlebobranchia</taxon>
        <taxon>Cionidae</taxon>
        <taxon>Ciona</taxon>
    </lineage>
</organism>
<dbReference type="InterPro" id="IPR005956">
    <property type="entry name" value="4OHPhenylPyrv_dOase"/>
</dbReference>
<dbReference type="Ensembl" id="ENSCSAVT00000007921.1">
    <property type="protein sequence ID" value="ENSCSAVP00000007816.1"/>
    <property type="gene ID" value="ENSCSAVG00000004675.1"/>
</dbReference>
<dbReference type="PROSITE" id="PS51819">
    <property type="entry name" value="VOC"/>
    <property type="match status" value="2"/>
</dbReference>
<evidence type="ECO:0000256" key="19">
    <source>
        <dbReference type="ARBA" id="ARBA00033727"/>
    </source>
</evidence>
<keyword evidence="15 22" id="KW-0408">Iron</keyword>
<dbReference type="Pfam" id="PF00903">
    <property type="entry name" value="Glyoxalase"/>
    <property type="match status" value="1"/>
</dbReference>
<evidence type="ECO:0000313" key="25">
    <source>
        <dbReference type="Proteomes" id="UP000007875"/>
    </source>
</evidence>
<evidence type="ECO:0000256" key="15">
    <source>
        <dbReference type="ARBA" id="ARBA00023004"/>
    </source>
</evidence>
<evidence type="ECO:0000256" key="17">
    <source>
        <dbReference type="ARBA" id="ARBA00023136"/>
    </source>
</evidence>
<evidence type="ECO:0000256" key="9">
    <source>
        <dbReference type="ARBA" id="ARBA00022723"/>
    </source>
</evidence>
<keyword evidence="14" id="KW-0560">Oxidoreductase</keyword>
<reference evidence="24" key="2">
    <citation type="submission" date="2025-08" db="UniProtKB">
        <authorList>
            <consortium name="Ensembl"/>
        </authorList>
    </citation>
    <scope>IDENTIFICATION</scope>
</reference>
<evidence type="ECO:0000256" key="2">
    <source>
        <dbReference type="ARBA" id="ARBA00004406"/>
    </source>
</evidence>
<dbReference type="FunFam" id="3.10.180.10:FF:000022">
    <property type="entry name" value="4-hydroxyphenylpyruvate dioxygenase"/>
    <property type="match status" value="1"/>
</dbReference>
<evidence type="ECO:0000256" key="5">
    <source>
        <dbReference type="ARBA" id="ARBA00005877"/>
    </source>
</evidence>
<evidence type="ECO:0000256" key="12">
    <source>
        <dbReference type="ARBA" id="ARBA00022878"/>
    </source>
</evidence>
<dbReference type="Gene3D" id="3.10.180.10">
    <property type="entry name" value="2,3-Dihydroxybiphenyl 1,2-Dioxygenase, domain 1"/>
    <property type="match status" value="2"/>
</dbReference>
<evidence type="ECO:0000256" key="21">
    <source>
        <dbReference type="PIRNR" id="PIRNR009283"/>
    </source>
</evidence>
<keyword evidence="9 22" id="KW-0479">Metal-binding</keyword>
<dbReference type="GO" id="GO:0000139">
    <property type="term" value="C:Golgi membrane"/>
    <property type="evidence" value="ECO:0007669"/>
    <property type="project" value="UniProtKB-SubCell"/>
</dbReference>
<evidence type="ECO:0000256" key="22">
    <source>
        <dbReference type="PIRSR" id="PIRSR009283-1"/>
    </source>
</evidence>
<dbReference type="PANTHER" id="PTHR11959:SF1">
    <property type="entry name" value="4-HYDROXYPHENYLPYRUVATE DIOXYGENASE"/>
    <property type="match status" value="1"/>
</dbReference>
<dbReference type="HOGENOM" id="CLU_034004_3_1_1"/>
<reference evidence="25" key="1">
    <citation type="submission" date="2003-08" db="EMBL/GenBank/DDBJ databases">
        <authorList>
            <person name="Birren B."/>
            <person name="Nusbaum C."/>
            <person name="Abebe A."/>
            <person name="Abouelleil A."/>
            <person name="Adekoya E."/>
            <person name="Ait-zahra M."/>
            <person name="Allen N."/>
            <person name="Allen T."/>
            <person name="An P."/>
            <person name="Anderson M."/>
            <person name="Anderson S."/>
            <person name="Arachchi H."/>
            <person name="Armbruster J."/>
            <person name="Bachantsang P."/>
            <person name="Baldwin J."/>
            <person name="Barry A."/>
            <person name="Bayul T."/>
            <person name="Blitshsteyn B."/>
            <person name="Bloom T."/>
            <person name="Blye J."/>
            <person name="Boguslavskiy L."/>
            <person name="Borowsky M."/>
            <person name="Boukhgalter B."/>
            <person name="Brunache A."/>
            <person name="Butler J."/>
            <person name="Calixte N."/>
            <person name="Calvo S."/>
            <person name="Camarata J."/>
            <person name="Campo K."/>
            <person name="Chang J."/>
            <person name="Cheshatsang Y."/>
            <person name="Citroen M."/>
            <person name="Collymore A."/>
            <person name="Considine T."/>
            <person name="Cook A."/>
            <person name="Cooke P."/>
            <person name="Corum B."/>
            <person name="Cuomo C."/>
            <person name="David R."/>
            <person name="Dawoe T."/>
            <person name="Degray S."/>
            <person name="Dodge S."/>
            <person name="Dooley K."/>
            <person name="Dorje P."/>
            <person name="Dorjee K."/>
            <person name="Dorris L."/>
            <person name="Duffey N."/>
            <person name="Dupes A."/>
            <person name="Elkins T."/>
            <person name="Engels R."/>
            <person name="Erickson J."/>
            <person name="Farina A."/>
            <person name="Faro S."/>
            <person name="Ferreira P."/>
            <person name="Fischer H."/>
            <person name="Fitzgerald M."/>
            <person name="Foley K."/>
            <person name="Gage D."/>
            <person name="Galagan J."/>
            <person name="Gearin G."/>
            <person name="Gnerre S."/>
            <person name="Gnirke A."/>
            <person name="Goyette A."/>
            <person name="Graham J."/>
            <person name="Grandbois E."/>
            <person name="Gyaltsen K."/>
            <person name="Hafez N."/>
            <person name="Hagopian D."/>
            <person name="Hagos B."/>
            <person name="Hall J."/>
            <person name="Hatcher B."/>
            <person name="Heller A."/>
            <person name="Higgins H."/>
            <person name="Honan T."/>
            <person name="Horn A."/>
            <person name="Houde N."/>
            <person name="Hughes L."/>
            <person name="Hulme W."/>
            <person name="Husby E."/>
            <person name="Iliev I."/>
            <person name="Jaffe D."/>
            <person name="Jones C."/>
            <person name="Kamal M."/>
            <person name="Kamat A."/>
            <person name="Kamvysselis M."/>
            <person name="Karlsson E."/>
            <person name="Kells C."/>
            <person name="Kieu A."/>
            <person name="Kisner P."/>
            <person name="Kodira C."/>
            <person name="Kulbokas E."/>
            <person name="Labutti K."/>
            <person name="Lama D."/>
            <person name="Landers T."/>
            <person name="Leger J."/>
            <person name="Levine S."/>
            <person name="Lewis D."/>
            <person name="Lewis T."/>
            <person name="Lindblad-toh K."/>
            <person name="Liu X."/>
            <person name="Lokyitsang T."/>
            <person name="Lokyitsang Y."/>
            <person name="Lucien O."/>
            <person name="Lui A."/>
            <person name="Ma L.J."/>
            <person name="Mabbitt R."/>
            <person name="Macdonald J."/>
            <person name="Maclean C."/>
            <person name="Major J."/>
            <person name="Manning J."/>
            <person name="Marabella R."/>
            <person name="Maru K."/>
            <person name="Matthews C."/>
            <person name="Mauceli E."/>
            <person name="Mccarthy M."/>
            <person name="Mcdonough S."/>
            <person name="Mcghee T."/>
            <person name="Meldrim J."/>
            <person name="Meneus L."/>
            <person name="Mesirov J."/>
            <person name="Mihalev A."/>
            <person name="Mihova T."/>
            <person name="Mikkelsen T."/>
            <person name="Mlenga V."/>
            <person name="Moru K."/>
            <person name="Mozes J."/>
            <person name="Mulrain L."/>
            <person name="Munson G."/>
            <person name="Naylor J."/>
            <person name="Newes C."/>
            <person name="Nguyen C."/>
            <person name="Nguyen N."/>
            <person name="Nguyen T."/>
            <person name="Nicol R."/>
            <person name="Nielsen C."/>
            <person name="Nizzari M."/>
            <person name="Norbu C."/>
            <person name="Norbu N."/>
            <person name="O'donnell P."/>
            <person name="Okoawo O."/>
            <person name="O'leary S."/>
            <person name="Omotosho B."/>
            <person name="O'neill K."/>
            <person name="Osman S."/>
            <person name="Parker S."/>
            <person name="Perrin D."/>
            <person name="Phunkhang P."/>
            <person name="Piqani B."/>
            <person name="Purcell S."/>
            <person name="Rachupka T."/>
            <person name="Ramasamy U."/>
            <person name="Rameau R."/>
            <person name="Ray V."/>
            <person name="Raymond C."/>
            <person name="Retta R."/>
            <person name="Richardson S."/>
            <person name="Rise C."/>
            <person name="Rodriguez J."/>
            <person name="Rogers J."/>
            <person name="Rogov P."/>
            <person name="Rutman M."/>
            <person name="Schupbach R."/>
            <person name="Seaman C."/>
            <person name="Settipalli S."/>
            <person name="Sharpe T."/>
            <person name="Sheridan J."/>
            <person name="Sherpa N."/>
            <person name="Shi J."/>
            <person name="Smirnov S."/>
            <person name="Smith C."/>
            <person name="Sougnez C."/>
            <person name="Spencer B."/>
            <person name="Stalker J."/>
            <person name="Stange-thomann N."/>
            <person name="Stavropoulos S."/>
            <person name="Stetson K."/>
            <person name="Stone C."/>
            <person name="Stone S."/>
            <person name="Stubbs M."/>
            <person name="Talamas J."/>
            <person name="Tchuinga P."/>
            <person name="Tenzing P."/>
            <person name="Tesfaye S."/>
            <person name="Theodore J."/>
            <person name="Thoulutsang Y."/>
            <person name="Topham K."/>
            <person name="Towey S."/>
            <person name="Tsamla T."/>
            <person name="Tsomo N."/>
            <person name="Vallee D."/>
            <person name="Vassiliev H."/>
            <person name="Venkataraman V."/>
            <person name="Vinson J."/>
            <person name="Vo A."/>
            <person name="Wade C."/>
            <person name="Wang S."/>
            <person name="Wangchuk T."/>
            <person name="Wangdi T."/>
            <person name="Whittaker C."/>
            <person name="Wilkinson J."/>
            <person name="Wu Y."/>
            <person name="Wyman D."/>
            <person name="Yadav S."/>
            <person name="Yang S."/>
            <person name="Yang X."/>
            <person name="Yeager S."/>
            <person name="Yee E."/>
            <person name="Young G."/>
            <person name="Zainoun J."/>
            <person name="Zembeck L."/>
            <person name="Zimmer A."/>
            <person name="Zody M."/>
            <person name="Lander E."/>
        </authorList>
    </citation>
    <scope>NUCLEOTIDE SEQUENCE [LARGE SCALE GENOMIC DNA]</scope>
</reference>
<dbReference type="CDD" id="cd07250">
    <property type="entry name" value="HPPD_C_like"/>
    <property type="match status" value="1"/>
</dbReference>
<dbReference type="CDD" id="cd08342">
    <property type="entry name" value="HPPD_N_like"/>
    <property type="match status" value="1"/>
</dbReference>
<evidence type="ECO:0000256" key="1">
    <source>
        <dbReference type="ARBA" id="ARBA00004395"/>
    </source>
</evidence>
<comment type="catalytic activity">
    <reaction evidence="20">
        <text>3-(4-hydroxyphenyl)pyruvate + O2 = homogentisate + CO2</text>
        <dbReference type="Rhea" id="RHEA:16189"/>
        <dbReference type="ChEBI" id="CHEBI:15379"/>
        <dbReference type="ChEBI" id="CHEBI:16169"/>
        <dbReference type="ChEBI" id="CHEBI:16526"/>
        <dbReference type="ChEBI" id="CHEBI:36242"/>
        <dbReference type="EC" id="1.13.11.27"/>
    </reaction>
    <physiologicalReaction direction="left-to-right" evidence="20">
        <dbReference type="Rhea" id="RHEA:16190"/>
    </physiologicalReaction>
</comment>
<dbReference type="GO" id="GO:0046872">
    <property type="term" value="F:metal ion binding"/>
    <property type="evidence" value="ECO:0007669"/>
    <property type="project" value="UniProtKB-KW"/>
</dbReference>
<feature type="binding site" evidence="22">
    <location>
        <position position="175"/>
    </location>
    <ligand>
        <name>Fe cation</name>
        <dbReference type="ChEBI" id="CHEBI:24875"/>
    </ligand>
</feature>
<evidence type="ECO:0000256" key="7">
    <source>
        <dbReference type="ARBA" id="ARBA00018452"/>
    </source>
</evidence>
<dbReference type="GO" id="GO:0003868">
    <property type="term" value="F:4-hydroxyphenylpyruvate dioxygenase activity"/>
    <property type="evidence" value="ECO:0007669"/>
    <property type="project" value="UniProtKB-EC"/>
</dbReference>
<dbReference type="GeneTree" id="ENSGT00530000063474"/>
<keyword evidence="16" id="KW-0333">Golgi apparatus</keyword>
<comment type="subunit">
    <text evidence="6">Homodimer.</text>
</comment>
<dbReference type="InterPro" id="IPR041736">
    <property type="entry name" value="4OHPhenylPyrv_dOase_N"/>
</dbReference>
<dbReference type="InterPro" id="IPR029068">
    <property type="entry name" value="Glyas_Bleomycin-R_OHBP_Dase"/>
</dbReference>
<keyword evidence="13" id="KW-0223">Dioxygenase</keyword>
<keyword evidence="18" id="KW-0585">Phenylalanine catabolism</keyword>
<keyword evidence="17" id="KW-0472">Membrane</keyword>
<evidence type="ECO:0000256" key="14">
    <source>
        <dbReference type="ARBA" id="ARBA00023002"/>
    </source>
</evidence>
<evidence type="ECO:0000256" key="20">
    <source>
        <dbReference type="ARBA" id="ARBA00048047"/>
    </source>
</evidence>
<evidence type="ECO:0000256" key="4">
    <source>
        <dbReference type="ARBA" id="ARBA00005162"/>
    </source>
</evidence>
<dbReference type="GO" id="GO:0006572">
    <property type="term" value="P:L-tyrosine catabolic process"/>
    <property type="evidence" value="ECO:0007669"/>
    <property type="project" value="UniProtKB-KW"/>
</dbReference>
<dbReference type="SUPFAM" id="SSF54593">
    <property type="entry name" value="Glyoxalase/Bleomycin resistance protein/Dihydroxybiphenyl dioxygenase"/>
    <property type="match status" value="1"/>
</dbReference>
<evidence type="ECO:0000256" key="10">
    <source>
        <dbReference type="ARBA" id="ARBA00022737"/>
    </source>
</evidence>
<feature type="binding site" evidence="22">
    <location>
        <position position="258"/>
    </location>
    <ligand>
        <name>Fe cation</name>
        <dbReference type="ChEBI" id="CHEBI:24875"/>
    </ligand>
</feature>
<evidence type="ECO:0000256" key="16">
    <source>
        <dbReference type="ARBA" id="ARBA00023034"/>
    </source>
</evidence>
<dbReference type="InterPro" id="IPR037523">
    <property type="entry name" value="VOC_core"/>
</dbReference>
<dbReference type="InterPro" id="IPR004360">
    <property type="entry name" value="Glyas_Fos-R_dOase_dom"/>
</dbReference>